<name>A0A1L8QUJ0_9ENTE</name>
<dbReference type="PANTHER" id="PTHR37038">
    <property type="entry name" value="TRANSCRIPTIONAL REGULATOR-RELATED"/>
    <property type="match status" value="1"/>
</dbReference>
<dbReference type="InterPro" id="IPR010057">
    <property type="entry name" value="Transcription_activator_Rgg_C"/>
</dbReference>
<dbReference type="Pfam" id="PF21259">
    <property type="entry name" value="Rgg_C"/>
    <property type="match status" value="1"/>
</dbReference>
<comment type="caution">
    <text evidence="2">The sequence shown here is derived from an EMBL/GenBank/DDBJ whole genome shotgun (WGS) entry which is preliminary data.</text>
</comment>
<dbReference type="EMBL" id="JXKD01000004">
    <property type="protein sequence ID" value="OJG11168.1"/>
    <property type="molecule type" value="Genomic_DNA"/>
</dbReference>
<gene>
    <name evidence="2" type="ORF">RU93_GL001655</name>
</gene>
<dbReference type="InterPro" id="IPR011990">
    <property type="entry name" value="TPR-like_helical_dom_sf"/>
</dbReference>
<dbReference type="CDD" id="cd00093">
    <property type="entry name" value="HTH_XRE"/>
    <property type="match status" value="1"/>
</dbReference>
<dbReference type="SMART" id="SM00530">
    <property type="entry name" value="HTH_XRE"/>
    <property type="match status" value="1"/>
</dbReference>
<dbReference type="InterPro" id="IPR001387">
    <property type="entry name" value="Cro/C1-type_HTH"/>
</dbReference>
<dbReference type="Proteomes" id="UP000182149">
    <property type="component" value="Unassembled WGS sequence"/>
</dbReference>
<accession>A0A1L8QUJ0</accession>
<dbReference type="AlphaFoldDB" id="A0A1L8QUJ0"/>
<dbReference type="SUPFAM" id="SSF47413">
    <property type="entry name" value="lambda repressor-like DNA-binding domains"/>
    <property type="match status" value="1"/>
</dbReference>
<reference evidence="2 3" key="1">
    <citation type="submission" date="2014-12" db="EMBL/GenBank/DDBJ databases">
        <title>Draft genome sequences of 29 type strains of Enterococci.</title>
        <authorList>
            <person name="Zhong Z."/>
            <person name="Sun Z."/>
            <person name="Liu W."/>
            <person name="Zhang W."/>
            <person name="Zhang H."/>
        </authorList>
    </citation>
    <scope>NUCLEOTIDE SEQUENCE [LARGE SCALE GENOMIC DNA]</scope>
    <source>
        <strain evidence="2 3">DSM 17690</strain>
    </source>
</reference>
<dbReference type="STRING" id="328396.RU93_GL001655"/>
<evidence type="ECO:0000313" key="2">
    <source>
        <dbReference type="EMBL" id="OJG11168.1"/>
    </source>
</evidence>
<organism evidence="2 3">
    <name type="scientific">Enterococcus aquimarinus</name>
    <dbReference type="NCBI Taxonomy" id="328396"/>
    <lineage>
        <taxon>Bacteria</taxon>
        <taxon>Bacillati</taxon>
        <taxon>Bacillota</taxon>
        <taxon>Bacilli</taxon>
        <taxon>Lactobacillales</taxon>
        <taxon>Enterococcaceae</taxon>
        <taxon>Enterococcus</taxon>
    </lineage>
</organism>
<dbReference type="NCBIfam" id="TIGR01716">
    <property type="entry name" value="RGG_Cterm"/>
    <property type="match status" value="1"/>
</dbReference>
<dbReference type="Gene3D" id="1.25.40.10">
    <property type="entry name" value="Tetratricopeptide repeat domain"/>
    <property type="match status" value="1"/>
</dbReference>
<keyword evidence="3" id="KW-1185">Reference proteome</keyword>
<dbReference type="Pfam" id="PF01381">
    <property type="entry name" value="HTH_3"/>
    <property type="match status" value="1"/>
</dbReference>
<keyword evidence="2" id="KW-0238">DNA-binding</keyword>
<dbReference type="OrthoDB" id="2185502at2"/>
<evidence type="ECO:0000259" key="1">
    <source>
        <dbReference type="PROSITE" id="PS50943"/>
    </source>
</evidence>
<proteinExistence type="predicted"/>
<dbReference type="GO" id="GO:0003677">
    <property type="term" value="F:DNA binding"/>
    <property type="evidence" value="ECO:0007669"/>
    <property type="project" value="UniProtKB-KW"/>
</dbReference>
<evidence type="ECO:0000313" key="3">
    <source>
        <dbReference type="Proteomes" id="UP000182149"/>
    </source>
</evidence>
<sequence>MIENASKREGFTSMKQGDLLKKLRKERNLSQKSLSQGLSSRSTLSSFENRNTHLSSELLFNYLDRLNITPNEFRLLLNEGDSTKKQKYSAEYHYRHYEQTLTSEFLELLQTEYKQTNDVFYLLLYLQGYLENARQAGDFDSDLFKKHAKMAQDYLFRIETWGNFEFSFFINLLFIFDESILQHHIESILNKITVHSDDYLYSNIISIALLNGCHYAAIKRNKSLLQEFLQKIIDLPDSIHYFYLKSHQAFYQMIYTYLLTKEIDMDKMNKQLEVFKQIGYQTHGERLRLIIDKLITPN</sequence>
<dbReference type="InterPro" id="IPR010982">
    <property type="entry name" value="Lambda_DNA-bd_dom_sf"/>
</dbReference>
<dbReference type="InterPro" id="IPR053163">
    <property type="entry name" value="HTH-type_regulator_Rgg"/>
</dbReference>
<feature type="domain" description="HTH cro/C1-type" evidence="1">
    <location>
        <begin position="20"/>
        <end position="73"/>
    </location>
</feature>
<dbReference type="PROSITE" id="PS50943">
    <property type="entry name" value="HTH_CROC1"/>
    <property type="match status" value="1"/>
</dbReference>
<protein>
    <submittedName>
        <fullName evidence="2">DNA-binding helix-turn-helix protein</fullName>
    </submittedName>
</protein>